<dbReference type="SUPFAM" id="SSF88946">
    <property type="entry name" value="Sigma2 domain of RNA polymerase sigma factors"/>
    <property type="match status" value="1"/>
</dbReference>
<dbReference type="Gene3D" id="1.10.1740.10">
    <property type="match status" value="1"/>
</dbReference>
<accession>A0A246IZ99</accession>
<evidence type="ECO:0000313" key="7">
    <source>
        <dbReference type="EMBL" id="OWQ85673.1"/>
    </source>
</evidence>
<gene>
    <name evidence="7" type="ORF">CDN99_21570</name>
</gene>
<protein>
    <submittedName>
        <fullName evidence="7">RNA polymerase subunit sigma</fullName>
    </submittedName>
</protein>
<feature type="domain" description="RNA polymerase sigma factor 70 region 4 type 2" evidence="6">
    <location>
        <begin position="108"/>
        <end position="160"/>
    </location>
</feature>
<dbReference type="Gene3D" id="1.10.10.10">
    <property type="entry name" value="Winged helix-like DNA-binding domain superfamily/Winged helix DNA-binding domain"/>
    <property type="match status" value="1"/>
</dbReference>
<dbReference type="OrthoDB" id="8536462at2"/>
<dbReference type="InterPro" id="IPR014284">
    <property type="entry name" value="RNA_pol_sigma-70_dom"/>
</dbReference>
<evidence type="ECO:0000256" key="3">
    <source>
        <dbReference type="ARBA" id="ARBA00023082"/>
    </source>
</evidence>
<evidence type="ECO:0000313" key="8">
    <source>
        <dbReference type="Proteomes" id="UP000197468"/>
    </source>
</evidence>
<keyword evidence="3" id="KW-0731">Sigma factor</keyword>
<evidence type="ECO:0000256" key="2">
    <source>
        <dbReference type="ARBA" id="ARBA00023015"/>
    </source>
</evidence>
<dbReference type="GO" id="GO:0016987">
    <property type="term" value="F:sigma factor activity"/>
    <property type="evidence" value="ECO:0007669"/>
    <property type="project" value="UniProtKB-KW"/>
</dbReference>
<evidence type="ECO:0000259" key="5">
    <source>
        <dbReference type="Pfam" id="PF04542"/>
    </source>
</evidence>
<dbReference type="CDD" id="cd06171">
    <property type="entry name" value="Sigma70_r4"/>
    <property type="match status" value="1"/>
</dbReference>
<dbReference type="InterPro" id="IPR013249">
    <property type="entry name" value="RNA_pol_sigma70_r4_t2"/>
</dbReference>
<dbReference type="Pfam" id="PF08281">
    <property type="entry name" value="Sigma70_r4_2"/>
    <property type="match status" value="1"/>
</dbReference>
<dbReference type="PANTHER" id="PTHR43133">
    <property type="entry name" value="RNA POLYMERASE ECF-TYPE SIGMA FACTO"/>
    <property type="match status" value="1"/>
</dbReference>
<comment type="similarity">
    <text evidence="1">Belongs to the sigma-70 factor family. ECF subfamily.</text>
</comment>
<dbReference type="AlphaFoldDB" id="A0A246IZ99"/>
<dbReference type="NCBIfam" id="TIGR02937">
    <property type="entry name" value="sigma70-ECF"/>
    <property type="match status" value="1"/>
</dbReference>
<keyword evidence="8" id="KW-1185">Reference proteome</keyword>
<dbReference type="InterPro" id="IPR039425">
    <property type="entry name" value="RNA_pol_sigma-70-like"/>
</dbReference>
<dbReference type="InterPro" id="IPR007627">
    <property type="entry name" value="RNA_pol_sigma70_r2"/>
</dbReference>
<dbReference type="Proteomes" id="UP000197468">
    <property type="component" value="Unassembled WGS sequence"/>
</dbReference>
<dbReference type="SUPFAM" id="SSF88659">
    <property type="entry name" value="Sigma3 and sigma4 domains of RNA polymerase sigma factors"/>
    <property type="match status" value="1"/>
</dbReference>
<dbReference type="GO" id="GO:0003677">
    <property type="term" value="F:DNA binding"/>
    <property type="evidence" value="ECO:0007669"/>
    <property type="project" value="InterPro"/>
</dbReference>
<sequence length="165" mass="18471">MRSDSSQAFGALYADHHGWLRGVLSKKLGCRHRAEDLTHDTFLKVLANKAMQSLQEPRAFLTTVAHGLVVSLWRRQDLERAYIDALQVQGQTLHGSPEARAEAVQALVEIDELLDGLPPKASRAFLMAQLDGLTYAEIAEELGVSDRMVKKYMAQVMDKLLRRSN</sequence>
<organism evidence="7 8">
    <name type="scientific">Roseateles aquatilis</name>
    <dbReference type="NCBI Taxonomy" id="431061"/>
    <lineage>
        <taxon>Bacteria</taxon>
        <taxon>Pseudomonadati</taxon>
        <taxon>Pseudomonadota</taxon>
        <taxon>Betaproteobacteria</taxon>
        <taxon>Burkholderiales</taxon>
        <taxon>Sphaerotilaceae</taxon>
        <taxon>Roseateles</taxon>
    </lineage>
</organism>
<dbReference type="Pfam" id="PF04542">
    <property type="entry name" value="Sigma70_r2"/>
    <property type="match status" value="1"/>
</dbReference>
<proteinExistence type="inferred from homology"/>
<dbReference type="PANTHER" id="PTHR43133:SF63">
    <property type="entry name" value="RNA POLYMERASE SIGMA FACTOR FECI-RELATED"/>
    <property type="match status" value="1"/>
</dbReference>
<evidence type="ECO:0000256" key="4">
    <source>
        <dbReference type="ARBA" id="ARBA00023163"/>
    </source>
</evidence>
<keyword evidence="4" id="KW-0804">Transcription</keyword>
<dbReference type="InterPro" id="IPR013324">
    <property type="entry name" value="RNA_pol_sigma_r3/r4-like"/>
</dbReference>
<dbReference type="RefSeq" id="WP_088386976.1">
    <property type="nucleotide sequence ID" value="NZ_NIOF01000012.1"/>
</dbReference>
<name>A0A246IZ99_9BURK</name>
<evidence type="ECO:0000259" key="6">
    <source>
        <dbReference type="Pfam" id="PF08281"/>
    </source>
</evidence>
<comment type="caution">
    <text evidence="7">The sequence shown here is derived from an EMBL/GenBank/DDBJ whole genome shotgun (WGS) entry which is preliminary data.</text>
</comment>
<dbReference type="EMBL" id="NIOF01000012">
    <property type="protein sequence ID" value="OWQ85673.1"/>
    <property type="molecule type" value="Genomic_DNA"/>
</dbReference>
<dbReference type="InterPro" id="IPR013325">
    <property type="entry name" value="RNA_pol_sigma_r2"/>
</dbReference>
<evidence type="ECO:0000256" key="1">
    <source>
        <dbReference type="ARBA" id="ARBA00010641"/>
    </source>
</evidence>
<dbReference type="GO" id="GO:0006352">
    <property type="term" value="P:DNA-templated transcription initiation"/>
    <property type="evidence" value="ECO:0007669"/>
    <property type="project" value="InterPro"/>
</dbReference>
<reference evidence="7 8" key="1">
    <citation type="journal article" date="2008" name="Int. J. Syst. Evol. Microbiol.">
        <title>Description of Roseateles aquatilis sp. nov. and Roseateles terrae sp. nov., in the class Betaproteobacteria, and emended description of the genus Roseateles.</title>
        <authorList>
            <person name="Gomila M."/>
            <person name="Bowien B."/>
            <person name="Falsen E."/>
            <person name="Moore E.R."/>
            <person name="Lalucat J."/>
        </authorList>
    </citation>
    <scope>NUCLEOTIDE SEQUENCE [LARGE SCALE GENOMIC DNA]</scope>
    <source>
        <strain evidence="7 8">CCUG 48205</strain>
    </source>
</reference>
<feature type="domain" description="RNA polymerase sigma-70 region 2" evidence="5">
    <location>
        <begin position="12"/>
        <end position="77"/>
    </location>
</feature>
<keyword evidence="2" id="KW-0805">Transcription regulation</keyword>
<dbReference type="InterPro" id="IPR036388">
    <property type="entry name" value="WH-like_DNA-bd_sf"/>
</dbReference>